<name>A0A5M3X8V0_9ACTN</name>
<feature type="compositionally biased region" description="Polar residues" evidence="1">
    <location>
        <begin position="1"/>
        <end position="10"/>
    </location>
</feature>
<dbReference type="RefSeq" id="WP_155343288.1">
    <property type="nucleotide sequence ID" value="NZ_BAAAHM010000017.1"/>
</dbReference>
<keyword evidence="3" id="KW-1185">Reference proteome</keyword>
<protein>
    <submittedName>
        <fullName evidence="2">Uncharacterized protein</fullName>
    </submittedName>
</protein>
<feature type="region of interest" description="Disordered" evidence="1">
    <location>
        <begin position="74"/>
        <end position="141"/>
    </location>
</feature>
<reference evidence="2 3" key="1">
    <citation type="submission" date="2019-10" db="EMBL/GenBank/DDBJ databases">
        <title>Whole genome shotgun sequence of Acrocarpospora pleiomorpha NBRC 16267.</title>
        <authorList>
            <person name="Ichikawa N."/>
            <person name="Kimura A."/>
            <person name="Kitahashi Y."/>
            <person name="Komaki H."/>
            <person name="Oguchi A."/>
        </authorList>
    </citation>
    <scope>NUCLEOTIDE SEQUENCE [LARGE SCALE GENOMIC DNA]</scope>
    <source>
        <strain evidence="2 3">NBRC 16267</strain>
    </source>
</reference>
<organism evidence="2 3">
    <name type="scientific">Acrocarpospora pleiomorpha</name>
    <dbReference type="NCBI Taxonomy" id="90975"/>
    <lineage>
        <taxon>Bacteria</taxon>
        <taxon>Bacillati</taxon>
        <taxon>Actinomycetota</taxon>
        <taxon>Actinomycetes</taxon>
        <taxon>Streptosporangiales</taxon>
        <taxon>Streptosporangiaceae</taxon>
        <taxon>Acrocarpospora</taxon>
    </lineage>
</organism>
<evidence type="ECO:0000313" key="2">
    <source>
        <dbReference type="EMBL" id="GES18147.1"/>
    </source>
</evidence>
<dbReference type="Proteomes" id="UP000377595">
    <property type="component" value="Unassembled WGS sequence"/>
</dbReference>
<dbReference type="AlphaFoldDB" id="A0A5M3X8V0"/>
<evidence type="ECO:0000313" key="3">
    <source>
        <dbReference type="Proteomes" id="UP000377595"/>
    </source>
</evidence>
<dbReference type="EMBL" id="BLAF01000006">
    <property type="protein sequence ID" value="GES18147.1"/>
    <property type="molecule type" value="Genomic_DNA"/>
</dbReference>
<evidence type="ECO:0000256" key="1">
    <source>
        <dbReference type="SAM" id="MobiDB-lite"/>
    </source>
</evidence>
<proteinExistence type="predicted"/>
<feature type="compositionally biased region" description="Low complexity" evidence="1">
    <location>
        <begin position="93"/>
        <end position="103"/>
    </location>
</feature>
<accession>A0A5M3X8V0</accession>
<feature type="region of interest" description="Disordered" evidence="1">
    <location>
        <begin position="1"/>
        <end position="25"/>
    </location>
</feature>
<gene>
    <name evidence="2" type="ORF">Aple_010420</name>
</gene>
<comment type="caution">
    <text evidence="2">The sequence shown here is derived from an EMBL/GenBank/DDBJ whole genome shotgun (WGS) entry which is preliminary data.</text>
</comment>
<sequence length="141" mass="15195">MSHLTEQIRTTLGAPSLDPEPWLPDGAPPRVGILLDRRRLTAWYDDPSHLIALITAAQDGLELLLRARELHHRDAMSQVSPGPEQTPRPAIPPLTADPAAPTLYEALGGDDQTAGKHASLARPYIPVPTAGEPDPFPSARP</sequence>